<evidence type="ECO:0000313" key="1">
    <source>
        <dbReference type="EMBL" id="AGX03187.1"/>
    </source>
</evidence>
<dbReference type="AlphaFoldDB" id="U5L9B2"/>
<reference evidence="1 2" key="1">
    <citation type="submission" date="2013-07" db="EMBL/GenBank/DDBJ databases">
        <title>Complete genome sequence of Bacillus infantis NRRL B-14911 that has potential to induce cardiac disease by antigenic mimicry.</title>
        <authorList>
            <person name="Massilamany C."/>
            <person name="Smith T.P.L."/>
            <person name="Loy J.D."/>
            <person name="Barletta R."/>
            <person name="Reddy J."/>
        </authorList>
    </citation>
    <scope>NUCLEOTIDE SEQUENCE [LARGE SCALE GENOMIC DNA]</scope>
    <source>
        <strain evidence="1 2">NRRL B-14911</strain>
    </source>
</reference>
<organism evidence="1 2">
    <name type="scientific">Bacillus infantis NRRL B-14911</name>
    <dbReference type="NCBI Taxonomy" id="1367477"/>
    <lineage>
        <taxon>Bacteria</taxon>
        <taxon>Bacillati</taxon>
        <taxon>Bacillota</taxon>
        <taxon>Bacilli</taxon>
        <taxon>Bacillales</taxon>
        <taxon>Bacillaceae</taxon>
        <taxon>Bacillus</taxon>
    </lineage>
</organism>
<dbReference type="KEGG" id="bif:N288_06270"/>
<dbReference type="HOGENOM" id="CLU_3340080_0_0_9"/>
<dbReference type="STRING" id="1367477.N288_06270"/>
<keyword evidence="2" id="KW-1185">Reference proteome</keyword>
<name>U5L9B2_9BACI</name>
<sequence length="37" mass="4355">MIFSSEILLHVISFFLALHKEEESILTKNPTKRKKLL</sequence>
<accession>U5L9B2</accession>
<protein>
    <submittedName>
        <fullName evidence="1">Uncharacterized protein</fullName>
    </submittedName>
</protein>
<dbReference type="PATRIC" id="fig|1367477.3.peg.1173"/>
<gene>
    <name evidence="1" type="ORF">N288_06270</name>
</gene>
<dbReference type="EMBL" id="CP006643">
    <property type="protein sequence ID" value="AGX03187.1"/>
    <property type="molecule type" value="Genomic_DNA"/>
</dbReference>
<evidence type="ECO:0000313" key="2">
    <source>
        <dbReference type="Proteomes" id="UP000017805"/>
    </source>
</evidence>
<dbReference type="Proteomes" id="UP000017805">
    <property type="component" value="Chromosome"/>
</dbReference>
<proteinExistence type="predicted"/>